<dbReference type="Proteomes" id="UP000475037">
    <property type="component" value="Unassembled WGS sequence"/>
</dbReference>
<evidence type="ECO:0000256" key="4">
    <source>
        <dbReference type="ARBA" id="ARBA00022491"/>
    </source>
</evidence>
<dbReference type="GO" id="GO:0061629">
    <property type="term" value="F:RNA polymerase II-specific DNA-binding transcription factor binding"/>
    <property type="evidence" value="ECO:0007669"/>
    <property type="project" value="UniProtKB-ARBA"/>
</dbReference>
<evidence type="ECO:0000313" key="20">
    <source>
        <dbReference type="Proteomes" id="UP000475037"/>
    </source>
</evidence>
<evidence type="ECO:0000256" key="14">
    <source>
        <dbReference type="ARBA" id="ARBA00069738"/>
    </source>
</evidence>
<feature type="compositionally biased region" description="Basic and acidic residues" evidence="17">
    <location>
        <begin position="460"/>
        <end position="480"/>
    </location>
</feature>
<dbReference type="InterPro" id="IPR057281">
    <property type="entry name" value="Zfn-C2H2_REST"/>
</dbReference>
<feature type="compositionally biased region" description="Basic and acidic residues" evidence="17">
    <location>
        <begin position="809"/>
        <end position="826"/>
    </location>
</feature>
<feature type="domain" description="C2H2-type" evidence="18">
    <location>
        <begin position="331"/>
        <end position="359"/>
    </location>
</feature>
<organism evidence="19 20">
    <name type="scientific">Crocuta crocuta</name>
    <name type="common">Spotted hyena</name>
    <dbReference type="NCBI Taxonomy" id="9678"/>
    <lineage>
        <taxon>Eukaryota</taxon>
        <taxon>Metazoa</taxon>
        <taxon>Chordata</taxon>
        <taxon>Craniata</taxon>
        <taxon>Vertebrata</taxon>
        <taxon>Euteleostomi</taxon>
        <taxon>Mammalia</taxon>
        <taxon>Eutheria</taxon>
        <taxon>Laurasiatheria</taxon>
        <taxon>Carnivora</taxon>
        <taxon>Feliformia</taxon>
        <taxon>Hyaenidae</taxon>
        <taxon>Crocuta</taxon>
    </lineage>
</organism>
<dbReference type="FunFam" id="3.30.160.60:FF:000448">
    <property type="entry name" value="RE1-silencing transcription factor A"/>
    <property type="match status" value="1"/>
</dbReference>
<dbReference type="FunFam" id="3.30.160.60:FF:000662">
    <property type="entry name" value="RE1-silencing transcription factor A"/>
    <property type="match status" value="1"/>
</dbReference>
<feature type="compositionally biased region" description="Polar residues" evidence="17">
    <location>
        <begin position="923"/>
        <end position="932"/>
    </location>
</feature>
<feature type="domain" description="C2H2-type" evidence="18">
    <location>
        <begin position="158"/>
        <end position="185"/>
    </location>
</feature>
<feature type="compositionally biased region" description="Basic and acidic residues" evidence="17">
    <location>
        <begin position="646"/>
        <end position="662"/>
    </location>
</feature>
<evidence type="ECO:0000256" key="12">
    <source>
        <dbReference type="ARBA" id="ARBA00023163"/>
    </source>
</evidence>
<dbReference type="AlphaFoldDB" id="A0A6G1B5V7"/>
<keyword evidence="11" id="KW-0805">Transcription regulation</keyword>
<keyword evidence="7" id="KW-0677">Repeat</keyword>
<dbReference type="FunFam" id="3.30.160.60:FF:000805">
    <property type="entry name" value="RE1-silencing transcription factor B"/>
    <property type="match status" value="1"/>
</dbReference>
<dbReference type="SUPFAM" id="SSF57667">
    <property type="entry name" value="beta-beta-alpha zinc fingers"/>
    <property type="match status" value="3"/>
</dbReference>
<feature type="compositionally biased region" description="Pro residues" evidence="17">
    <location>
        <begin position="700"/>
        <end position="716"/>
    </location>
</feature>
<dbReference type="GO" id="GO:0045665">
    <property type="term" value="P:negative regulation of neuron differentiation"/>
    <property type="evidence" value="ECO:0007669"/>
    <property type="project" value="UniProtKB-ARBA"/>
</dbReference>
<evidence type="ECO:0000256" key="15">
    <source>
        <dbReference type="ARBA" id="ARBA00082744"/>
    </source>
</evidence>
<dbReference type="FunFam" id="3.30.160.60:FF:000952">
    <property type="entry name" value="RE1-silencing transcription factor B"/>
    <property type="match status" value="1"/>
</dbReference>
<keyword evidence="20" id="KW-1185">Reference proteome</keyword>
<feature type="region of interest" description="Disordered" evidence="17">
    <location>
        <begin position="191"/>
        <end position="210"/>
    </location>
</feature>
<evidence type="ECO:0000313" key="19">
    <source>
        <dbReference type="EMBL" id="KAF0883260.1"/>
    </source>
</evidence>
<dbReference type="EMBL" id="VOAJ01002273">
    <property type="protein sequence ID" value="KAF0883260.1"/>
    <property type="molecule type" value="Genomic_DNA"/>
</dbReference>
<evidence type="ECO:0000256" key="3">
    <source>
        <dbReference type="ARBA" id="ARBA00022490"/>
    </source>
</evidence>
<feature type="compositionally biased region" description="Basic and acidic residues" evidence="17">
    <location>
        <begin position="495"/>
        <end position="504"/>
    </location>
</feature>
<feature type="region of interest" description="Disordered" evidence="17">
    <location>
        <begin position="785"/>
        <end position="826"/>
    </location>
</feature>
<keyword evidence="8 16" id="KW-0863">Zinc-finger</keyword>
<evidence type="ECO:0000256" key="10">
    <source>
        <dbReference type="ARBA" id="ARBA00022843"/>
    </source>
</evidence>
<feature type="non-terminal residue" evidence="19">
    <location>
        <position position="1"/>
    </location>
</feature>
<feature type="domain" description="C2H2-type" evidence="18">
    <location>
        <begin position="990"/>
        <end position="1012"/>
    </location>
</feature>
<keyword evidence="12" id="KW-0804">Transcription</keyword>
<keyword evidence="13" id="KW-0539">Nucleus</keyword>
<dbReference type="GO" id="GO:0001227">
    <property type="term" value="F:DNA-binding transcription repressor activity, RNA polymerase II-specific"/>
    <property type="evidence" value="ECO:0007669"/>
    <property type="project" value="TreeGrafter"/>
</dbReference>
<comment type="caution">
    <text evidence="19">The sequence shown here is derived from an EMBL/GenBank/DDBJ whole genome shotgun (WGS) entry which is preliminary data.</text>
</comment>
<dbReference type="GO" id="GO:0017053">
    <property type="term" value="C:transcription repressor complex"/>
    <property type="evidence" value="ECO:0007669"/>
    <property type="project" value="TreeGrafter"/>
</dbReference>
<gene>
    <name evidence="19" type="primary">Rest_1</name>
    <name evidence="19" type="ORF">FOF47_R17777</name>
</gene>
<keyword evidence="6" id="KW-0479">Metal-binding</keyword>
<dbReference type="PANTHER" id="PTHR24403">
    <property type="entry name" value="ZINC FINGER PROTEIN"/>
    <property type="match status" value="1"/>
</dbReference>
<evidence type="ECO:0000256" key="11">
    <source>
        <dbReference type="ARBA" id="ARBA00023015"/>
    </source>
</evidence>
<evidence type="ECO:0000256" key="7">
    <source>
        <dbReference type="ARBA" id="ARBA00022737"/>
    </source>
</evidence>
<dbReference type="GO" id="GO:0045944">
    <property type="term" value="P:positive regulation of transcription by RNA polymerase II"/>
    <property type="evidence" value="ECO:0007669"/>
    <property type="project" value="TreeGrafter"/>
</dbReference>
<dbReference type="PROSITE" id="PS50157">
    <property type="entry name" value="ZINC_FINGER_C2H2_2"/>
    <property type="match status" value="6"/>
</dbReference>
<dbReference type="PROSITE" id="PS00028">
    <property type="entry name" value="ZINC_FINGER_C2H2_1"/>
    <property type="match status" value="1"/>
</dbReference>
<proteinExistence type="predicted"/>
<evidence type="ECO:0000259" key="18">
    <source>
        <dbReference type="PROSITE" id="PS50157"/>
    </source>
</evidence>
<feature type="domain" description="C2H2-type" evidence="18">
    <location>
        <begin position="303"/>
        <end position="330"/>
    </location>
</feature>
<feature type="non-terminal residue" evidence="19">
    <location>
        <position position="1027"/>
    </location>
</feature>
<evidence type="ECO:0000256" key="6">
    <source>
        <dbReference type="ARBA" id="ARBA00022723"/>
    </source>
</evidence>
<dbReference type="OrthoDB" id="427030at2759"/>
<dbReference type="GO" id="GO:0006950">
    <property type="term" value="P:response to stress"/>
    <property type="evidence" value="ECO:0007669"/>
    <property type="project" value="UniProtKB-ARBA"/>
</dbReference>
<evidence type="ECO:0000256" key="16">
    <source>
        <dbReference type="PROSITE-ProRule" id="PRU00042"/>
    </source>
</evidence>
<dbReference type="InterPro" id="IPR013087">
    <property type="entry name" value="Znf_C2H2_type"/>
</dbReference>
<dbReference type="FunFam" id="3.30.160.60:FF:002187">
    <property type="entry name" value="RE1-silencing transcription factor"/>
    <property type="match status" value="1"/>
</dbReference>
<dbReference type="GO" id="GO:0000976">
    <property type="term" value="F:transcription cis-regulatory region binding"/>
    <property type="evidence" value="ECO:0007669"/>
    <property type="project" value="TreeGrafter"/>
</dbReference>
<keyword evidence="10" id="KW-0832">Ubl conjugation</keyword>
<feature type="domain" description="C2H2-type" evidence="18">
    <location>
        <begin position="275"/>
        <end position="302"/>
    </location>
</feature>
<evidence type="ECO:0000256" key="13">
    <source>
        <dbReference type="ARBA" id="ARBA00023242"/>
    </source>
</evidence>
<dbReference type="GO" id="GO:0005634">
    <property type="term" value="C:nucleus"/>
    <property type="evidence" value="ECO:0007669"/>
    <property type="project" value="UniProtKB-SubCell"/>
</dbReference>
<feature type="region of interest" description="Disordered" evidence="17">
    <location>
        <begin position="460"/>
        <end position="767"/>
    </location>
</feature>
<sequence length="1027" mass="114088">MATQVMGQSSGGGGLFTSSGNIGMALPNDMYDLHDLSKAELAAPQLIMLANVALTGEVNGSCCDYLVGEERQMAELMPVGDNNFSDSDGEGLEESPEIKGEPSGLENMELESLELSVVEPQPVFEVSAAPEIYSSNKDLPPETPGAEDKCKNLKSKPFRCKPCQYEAESEEQFVHHIRVHSAKKFFVEESAEKQAKAREPGSSTAEEGDFSKGPIRCDRCGYNTNRYDHYTAHLKHHTRAGDNERVYKCIICTYTTVSEYHWRKHLRNHFPRKVYTCGKCNYFSDRKNNYVQHVRTHTGERPYKCELCPYSSSQKTHLTRHMRTHSGEKPFKCDQCSYVASNQHEVTRHARQVHNGPKPLNCPHCDYKTADRSNFKKHVELHVNPRQFNCPVCDYAASKKCNLQYHFKSKHPTCPNKTMDVSKVKLKKTKKREADLPDNNITNEKTETEQTKIKVDVTGKKNERSVKVEKKDNVSKEKKSCNNASIQVTTRTRKSAVETKEMDVHTGNNSEATSKTKKGKRKMEAEAYPLQDPVNEEEPVTKKKKKAESKSKNNQEVPKGDSKVEENRKQNTCMKKSTKKKTQKNKSSKKSSKPAQKEAAQKGPPQIEASPRGPSPREPSPKGLSPRGRSPRGLAQKEPPAQTESSPKESSAREPSPREPSPRRPSPRRPAQTEPSPRGPAQTELPRAPESAQTDVGQREPPPATEPAQTEPPPAVGPAQMEVVQMEPPPSTEPPLHMEPVPKKSPRKDNKKEKSNTQSEMAQKEQVLIEVGLVPVKDSQLLKESVGVQDLLPPSTPPPKENLTEEESKDQKLFTEDEGNKDAPLQKEVEEADKSLADVAAIISEPANISSSEQNLDMPEGETLDGKCQAGVMLCEMEMDTDENKTENPPGKDSAVEEPISPLLLPLAIENHEAASKIAATSPPVTTAVNESQEMDEDEGIHSHDGSDLSDNMSEGSDDSGLNGARPVPQETSRKNAKEALAGKVAEGDFVCIFCDRSFRKEKDYSKHLNRHLVNVYFLEKAAKGQE</sequence>
<feature type="domain" description="C2H2-type" evidence="18">
    <location>
        <begin position="360"/>
        <end position="387"/>
    </location>
</feature>
<keyword evidence="9" id="KW-0862">Zinc</keyword>
<dbReference type="SMART" id="SM00355">
    <property type="entry name" value="ZnF_C2H2"/>
    <property type="match status" value="9"/>
</dbReference>
<feature type="compositionally biased region" description="Basic residues" evidence="17">
    <location>
        <begin position="576"/>
        <end position="592"/>
    </location>
</feature>
<keyword evidence="5" id="KW-0597">Phosphoprotein</keyword>
<protein>
    <recommendedName>
        <fullName evidence="14">RE1-silencing transcription factor</fullName>
    </recommendedName>
    <alternativeName>
        <fullName evidence="15">Neural-restrictive silencer factor</fullName>
    </alternativeName>
</protein>
<keyword evidence="4" id="KW-0678">Repressor</keyword>
<evidence type="ECO:0000256" key="9">
    <source>
        <dbReference type="ARBA" id="ARBA00022833"/>
    </source>
</evidence>
<reference evidence="19 20" key="1">
    <citation type="submission" date="2019-11" db="EMBL/GenBank/DDBJ databases">
        <authorList>
            <person name="Yang C."/>
            <person name="Li F."/>
        </authorList>
    </citation>
    <scope>NUCLEOTIDE SEQUENCE [LARGE SCALE GENOMIC DNA]</scope>
    <source>
        <strain evidence="19">KB4526</strain>
        <tissue evidence="19">Muscle</tissue>
    </source>
</reference>
<evidence type="ECO:0000256" key="8">
    <source>
        <dbReference type="ARBA" id="ARBA00022771"/>
    </source>
</evidence>
<keyword evidence="3" id="KW-0963">Cytoplasm</keyword>
<dbReference type="PANTHER" id="PTHR24403:SF102">
    <property type="entry name" value="RE1-SILENCING TRANSCRIPTION FACTOR"/>
    <property type="match status" value="1"/>
</dbReference>
<name>A0A6G1B5V7_CROCR</name>
<dbReference type="GO" id="GO:0008270">
    <property type="term" value="F:zinc ion binding"/>
    <property type="evidence" value="ECO:0007669"/>
    <property type="project" value="UniProtKB-KW"/>
</dbReference>
<dbReference type="InterPro" id="IPR036236">
    <property type="entry name" value="Znf_C2H2_sf"/>
</dbReference>
<dbReference type="GO" id="GO:0005737">
    <property type="term" value="C:cytoplasm"/>
    <property type="evidence" value="ECO:0007669"/>
    <property type="project" value="UniProtKB-SubCell"/>
</dbReference>
<evidence type="ECO:0000256" key="1">
    <source>
        <dbReference type="ARBA" id="ARBA00004123"/>
    </source>
</evidence>
<comment type="subcellular location">
    <subcellularLocation>
        <location evidence="2">Cytoplasm</location>
    </subcellularLocation>
    <subcellularLocation>
        <location evidence="1">Nucleus</location>
    </subcellularLocation>
</comment>
<evidence type="ECO:0000256" key="2">
    <source>
        <dbReference type="ARBA" id="ARBA00004496"/>
    </source>
</evidence>
<feature type="compositionally biased region" description="Polar residues" evidence="17">
    <location>
        <begin position="481"/>
        <end position="490"/>
    </location>
</feature>
<feature type="region of interest" description="Disordered" evidence="17">
    <location>
        <begin position="916"/>
        <end position="980"/>
    </location>
</feature>
<feature type="compositionally biased region" description="Basic and acidic residues" evidence="17">
    <location>
        <begin position="548"/>
        <end position="569"/>
    </location>
</feature>
<evidence type="ECO:0000256" key="5">
    <source>
        <dbReference type="ARBA" id="ARBA00022553"/>
    </source>
</evidence>
<evidence type="ECO:0000256" key="17">
    <source>
        <dbReference type="SAM" id="MobiDB-lite"/>
    </source>
</evidence>
<accession>A0A6G1B5V7</accession>
<dbReference type="Pfam" id="PF24540">
    <property type="entry name" value="zf-C2H2_REST"/>
    <property type="match status" value="1"/>
</dbReference>
<dbReference type="Pfam" id="PF00096">
    <property type="entry name" value="zf-C2H2"/>
    <property type="match status" value="1"/>
</dbReference>
<dbReference type="InterPro" id="IPR050688">
    <property type="entry name" value="Zinc_finger/UBP_domain"/>
</dbReference>
<dbReference type="Gene3D" id="3.30.160.60">
    <property type="entry name" value="Classic Zinc Finger"/>
    <property type="match status" value="5"/>
</dbReference>